<dbReference type="AlphaFoldDB" id="A0A2P6VIW4"/>
<proteinExistence type="predicted"/>
<dbReference type="InterPro" id="IPR029063">
    <property type="entry name" value="SAM-dependent_MTases_sf"/>
</dbReference>
<feature type="transmembrane region" description="Helical" evidence="2">
    <location>
        <begin position="42"/>
        <end position="64"/>
    </location>
</feature>
<dbReference type="Pfam" id="PF08241">
    <property type="entry name" value="Methyltransf_11"/>
    <property type="match status" value="1"/>
</dbReference>
<reference evidence="4 5" key="1">
    <citation type="journal article" date="2018" name="Plant J.">
        <title>Genome sequences of Chlorella sorokiniana UTEX 1602 and Micractinium conductrix SAG 241.80: implications to maltose excretion by a green alga.</title>
        <authorList>
            <person name="Arriola M.B."/>
            <person name="Velmurugan N."/>
            <person name="Zhang Y."/>
            <person name="Plunkett M.H."/>
            <person name="Hondzo H."/>
            <person name="Barney B.M."/>
        </authorList>
    </citation>
    <scope>NUCLEOTIDE SEQUENCE [LARGE SCALE GENOMIC DNA]</scope>
    <source>
        <strain evidence="4 5">SAG 241.80</strain>
    </source>
</reference>
<evidence type="ECO:0000313" key="4">
    <source>
        <dbReference type="EMBL" id="PSC74024.1"/>
    </source>
</evidence>
<keyword evidence="5" id="KW-1185">Reference proteome</keyword>
<organism evidence="4 5">
    <name type="scientific">Micractinium conductrix</name>
    <dbReference type="NCBI Taxonomy" id="554055"/>
    <lineage>
        <taxon>Eukaryota</taxon>
        <taxon>Viridiplantae</taxon>
        <taxon>Chlorophyta</taxon>
        <taxon>core chlorophytes</taxon>
        <taxon>Trebouxiophyceae</taxon>
        <taxon>Chlorellales</taxon>
        <taxon>Chlorellaceae</taxon>
        <taxon>Chlorella clade</taxon>
        <taxon>Micractinium</taxon>
    </lineage>
</organism>
<feature type="region of interest" description="Disordered" evidence="1">
    <location>
        <begin position="1"/>
        <end position="39"/>
    </location>
</feature>
<name>A0A2P6VIW4_9CHLO</name>
<dbReference type="GO" id="GO:0008757">
    <property type="term" value="F:S-adenosylmethionine-dependent methyltransferase activity"/>
    <property type="evidence" value="ECO:0007669"/>
    <property type="project" value="InterPro"/>
</dbReference>
<feature type="compositionally biased region" description="Low complexity" evidence="1">
    <location>
        <begin position="22"/>
        <end position="34"/>
    </location>
</feature>
<feature type="region of interest" description="Disordered" evidence="1">
    <location>
        <begin position="292"/>
        <end position="316"/>
    </location>
</feature>
<dbReference type="STRING" id="554055.A0A2P6VIW4"/>
<dbReference type="OrthoDB" id="416496at2759"/>
<feature type="transmembrane region" description="Helical" evidence="2">
    <location>
        <begin position="70"/>
        <end position="90"/>
    </location>
</feature>
<accession>A0A2P6VIW4</accession>
<dbReference type="InterPro" id="IPR013216">
    <property type="entry name" value="Methyltransf_11"/>
</dbReference>
<keyword evidence="2" id="KW-0472">Membrane</keyword>
<protein>
    <submittedName>
        <fullName evidence="4">Phosphatidylethanolamine N-methyltransferase</fullName>
    </submittedName>
</protein>
<keyword evidence="2" id="KW-1133">Transmembrane helix</keyword>
<keyword evidence="2" id="KW-0812">Transmembrane</keyword>
<evidence type="ECO:0000259" key="3">
    <source>
        <dbReference type="Pfam" id="PF08241"/>
    </source>
</evidence>
<dbReference type="Gene3D" id="3.40.50.150">
    <property type="entry name" value="Vaccinia Virus protein VP39"/>
    <property type="match status" value="1"/>
</dbReference>
<evidence type="ECO:0000256" key="1">
    <source>
        <dbReference type="SAM" id="MobiDB-lite"/>
    </source>
</evidence>
<evidence type="ECO:0000313" key="5">
    <source>
        <dbReference type="Proteomes" id="UP000239649"/>
    </source>
</evidence>
<dbReference type="GO" id="GO:0032259">
    <property type="term" value="P:methylation"/>
    <property type="evidence" value="ECO:0007669"/>
    <property type="project" value="UniProtKB-KW"/>
</dbReference>
<evidence type="ECO:0000256" key="2">
    <source>
        <dbReference type="SAM" id="Phobius"/>
    </source>
</evidence>
<feature type="compositionally biased region" description="Low complexity" evidence="1">
    <location>
        <begin position="295"/>
        <end position="308"/>
    </location>
</feature>
<sequence>MSPSCCSRALAPSPTAHAPHTQQRPAPSQPSQRRSVQRRRQLAVAALPPAAVLADAAAAVDALAGGPGELASWVLPAAGAFIALAGLVGLRIGTYSQVEYVTAAMLARHVKPGGARVLQLGGTTRDLYYYPAGTVQVTVGGADLKTGLWEQAGMQAKVPVQAVQEDVQRVLAAQAGSSADSVVLLGTMGQLGEPEQLAAQVYRVLKPGGTLVYVQRVRGGPLQPLVGGTDGAVDAALVEAVQNYAGWDFAQWDTAQEATDPHAAGVAIKPLSAGGPISSGAPSSVDKVAFEQLMRQGSRGKQQQQRQSGGSGFGRE</sequence>
<dbReference type="EMBL" id="LHPF02000005">
    <property type="protein sequence ID" value="PSC74024.1"/>
    <property type="molecule type" value="Genomic_DNA"/>
</dbReference>
<comment type="caution">
    <text evidence="4">The sequence shown here is derived from an EMBL/GenBank/DDBJ whole genome shotgun (WGS) entry which is preliminary data.</text>
</comment>
<feature type="domain" description="Methyltransferase type 11" evidence="3">
    <location>
        <begin position="137"/>
        <end position="212"/>
    </location>
</feature>
<gene>
    <name evidence="4" type="ORF">C2E20_2498</name>
</gene>
<dbReference type="SUPFAM" id="SSF53335">
    <property type="entry name" value="S-adenosyl-L-methionine-dependent methyltransferases"/>
    <property type="match status" value="1"/>
</dbReference>
<dbReference type="Proteomes" id="UP000239649">
    <property type="component" value="Unassembled WGS sequence"/>
</dbReference>